<proteinExistence type="predicted"/>
<feature type="region of interest" description="Disordered" evidence="1">
    <location>
        <begin position="56"/>
        <end position="86"/>
    </location>
</feature>
<reference evidence="2" key="1">
    <citation type="submission" date="2022-07" db="EMBL/GenBank/DDBJ databases">
        <title>Fungi with potential for degradation of polypropylene.</title>
        <authorList>
            <person name="Gostincar C."/>
        </authorList>
    </citation>
    <scope>NUCLEOTIDE SEQUENCE</scope>
    <source>
        <strain evidence="2">EXF-13308</strain>
    </source>
</reference>
<sequence length="86" mass="9821">MLRYATLFPALDEDEDENEHIEFAYHPRAPPQNADSIKARRKPRSWSLWLCLPVGGRSHSDGDGDSGAPRIDEKPKKGLRQERYSS</sequence>
<keyword evidence="3" id="KW-1185">Reference proteome</keyword>
<dbReference type="Proteomes" id="UP001174694">
    <property type="component" value="Unassembled WGS sequence"/>
</dbReference>
<comment type="caution">
    <text evidence="2">The sequence shown here is derived from an EMBL/GenBank/DDBJ whole genome shotgun (WGS) entry which is preliminary data.</text>
</comment>
<accession>A0AA38RV54</accession>
<gene>
    <name evidence="2" type="ORF">NKR23_g33</name>
</gene>
<name>A0AA38RV54_9PEZI</name>
<evidence type="ECO:0000313" key="3">
    <source>
        <dbReference type="Proteomes" id="UP001174694"/>
    </source>
</evidence>
<evidence type="ECO:0000313" key="2">
    <source>
        <dbReference type="EMBL" id="KAJ9157879.1"/>
    </source>
</evidence>
<feature type="compositionally biased region" description="Basic and acidic residues" evidence="1">
    <location>
        <begin position="70"/>
        <end position="86"/>
    </location>
</feature>
<protein>
    <submittedName>
        <fullName evidence="2">Uncharacterized protein</fullName>
    </submittedName>
</protein>
<dbReference type="EMBL" id="JANBVO010000001">
    <property type="protein sequence ID" value="KAJ9157879.1"/>
    <property type="molecule type" value="Genomic_DNA"/>
</dbReference>
<organism evidence="2 3">
    <name type="scientific">Pleurostoma richardsiae</name>
    <dbReference type="NCBI Taxonomy" id="41990"/>
    <lineage>
        <taxon>Eukaryota</taxon>
        <taxon>Fungi</taxon>
        <taxon>Dikarya</taxon>
        <taxon>Ascomycota</taxon>
        <taxon>Pezizomycotina</taxon>
        <taxon>Sordariomycetes</taxon>
        <taxon>Sordariomycetidae</taxon>
        <taxon>Calosphaeriales</taxon>
        <taxon>Pleurostomataceae</taxon>
        <taxon>Pleurostoma</taxon>
    </lineage>
</organism>
<dbReference type="AlphaFoldDB" id="A0AA38RV54"/>
<evidence type="ECO:0000256" key="1">
    <source>
        <dbReference type="SAM" id="MobiDB-lite"/>
    </source>
</evidence>